<comment type="caution">
    <text evidence="19">The sequence shown here is derived from an EMBL/GenBank/DDBJ whole genome shotgun (WGS) entry which is preliminary data.</text>
</comment>
<dbReference type="Gene3D" id="3.10.560.10">
    <property type="entry name" value="Outer membrane lipoprotein wza domain like"/>
    <property type="match status" value="2"/>
</dbReference>
<keyword evidence="11" id="KW-0472">Membrane</keyword>
<feature type="domain" description="SLBB" evidence="18">
    <location>
        <begin position="133"/>
        <end position="214"/>
    </location>
</feature>
<dbReference type="RefSeq" id="WP_275681865.1">
    <property type="nucleotide sequence ID" value="NZ_JAJLJH010000001.1"/>
</dbReference>
<dbReference type="GO" id="GO:0046930">
    <property type="term" value="C:pore complex"/>
    <property type="evidence" value="ECO:0007669"/>
    <property type="project" value="UniProtKB-KW"/>
</dbReference>
<accession>A0A9X1YI82</accession>
<dbReference type="Proteomes" id="UP001139353">
    <property type="component" value="Unassembled WGS sequence"/>
</dbReference>
<dbReference type="GO" id="GO:0015159">
    <property type="term" value="F:polysaccharide transmembrane transporter activity"/>
    <property type="evidence" value="ECO:0007669"/>
    <property type="project" value="InterPro"/>
</dbReference>
<feature type="domain" description="Polysaccharide export protein N-terminal" evidence="16">
    <location>
        <begin position="52"/>
        <end position="126"/>
    </location>
</feature>
<dbReference type="Pfam" id="PF02563">
    <property type="entry name" value="Poly_export"/>
    <property type="match status" value="1"/>
</dbReference>
<keyword evidence="3" id="KW-0813">Transport</keyword>
<keyword evidence="8" id="KW-0625">Polysaccharide transport</keyword>
<keyword evidence="13" id="KW-0998">Cell outer membrane</keyword>
<dbReference type="Pfam" id="PF10531">
    <property type="entry name" value="SLBB"/>
    <property type="match status" value="1"/>
</dbReference>
<evidence type="ECO:0000256" key="7">
    <source>
        <dbReference type="ARBA" id="ARBA00022729"/>
    </source>
</evidence>
<gene>
    <name evidence="19" type="primary">epsE</name>
    <name evidence="19" type="ORF">LPC04_09165</name>
</gene>
<feature type="chain" id="PRO_5040915102" evidence="15">
    <location>
        <begin position="37"/>
        <end position="294"/>
    </location>
</feature>
<dbReference type="NCBIfam" id="TIGR03028">
    <property type="entry name" value="EpsE"/>
    <property type="match status" value="1"/>
</dbReference>
<dbReference type="PANTHER" id="PTHR33619:SF3">
    <property type="entry name" value="POLYSACCHARIDE EXPORT PROTEIN GFCE-RELATED"/>
    <property type="match status" value="1"/>
</dbReference>
<evidence type="ECO:0000256" key="11">
    <source>
        <dbReference type="ARBA" id="ARBA00023136"/>
    </source>
</evidence>
<dbReference type="AlphaFoldDB" id="A0A9X1YI82"/>
<evidence type="ECO:0000256" key="5">
    <source>
        <dbReference type="ARBA" id="ARBA00022597"/>
    </source>
</evidence>
<evidence type="ECO:0000313" key="19">
    <source>
        <dbReference type="EMBL" id="MCK9685875.1"/>
    </source>
</evidence>
<keyword evidence="20" id="KW-1185">Reference proteome</keyword>
<organism evidence="19 20">
    <name type="scientific">Scleromatobacter humisilvae</name>
    <dbReference type="NCBI Taxonomy" id="2897159"/>
    <lineage>
        <taxon>Bacteria</taxon>
        <taxon>Pseudomonadati</taxon>
        <taxon>Pseudomonadota</taxon>
        <taxon>Betaproteobacteria</taxon>
        <taxon>Burkholderiales</taxon>
        <taxon>Sphaerotilaceae</taxon>
        <taxon>Scleromatobacter</taxon>
    </lineage>
</organism>
<keyword evidence="9" id="KW-0406">Ion transport</keyword>
<evidence type="ECO:0000259" key="17">
    <source>
        <dbReference type="Pfam" id="PF10531"/>
    </source>
</evidence>
<evidence type="ECO:0000259" key="18">
    <source>
        <dbReference type="Pfam" id="PF22461"/>
    </source>
</evidence>
<feature type="domain" description="Soluble ligand binding" evidence="17">
    <location>
        <begin position="220"/>
        <end position="272"/>
    </location>
</feature>
<dbReference type="InterPro" id="IPR017478">
    <property type="entry name" value="Polysacc_export_EpsE"/>
</dbReference>
<evidence type="ECO:0000256" key="10">
    <source>
        <dbReference type="ARBA" id="ARBA00023114"/>
    </source>
</evidence>
<dbReference type="InterPro" id="IPR054765">
    <property type="entry name" value="SLBB_dom"/>
</dbReference>
<name>A0A9X1YI82_9BURK</name>
<dbReference type="GO" id="GO:0015288">
    <property type="term" value="F:porin activity"/>
    <property type="evidence" value="ECO:0007669"/>
    <property type="project" value="UniProtKB-KW"/>
</dbReference>
<keyword evidence="6" id="KW-0812">Transmembrane</keyword>
<evidence type="ECO:0000256" key="6">
    <source>
        <dbReference type="ARBA" id="ARBA00022692"/>
    </source>
</evidence>
<evidence type="ECO:0000313" key="20">
    <source>
        <dbReference type="Proteomes" id="UP001139353"/>
    </source>
</evidence>
<evidence type="ECO:0000256" key="15">
    <source>
        <dbReference type="SAM" id="SignalP"/>
    </source>
</evidence>
<protein>
    <submittedName>
        <fullName evidence="19">Polysaccharide export protein EpsE</fullName>
    </submittedName>
</protein>
<evidence type="ECO:0000259" key="16">
    <source>
        <dbReference type="Pfam" id="PF02563"/>
    </source>
</evidence>
<keyword evidence="4" id="KW-1134">Transmembrane beta strand</keyword>
<evidence type="ECO:0000256" key="3">
    <source>
        <dbReference type="ARBA" id="ARBA00022448"/>
    </source>
</evidence>
<evidence type="ECO:0000256" key="8">
    <source>
        <dbReference type="ARBA" id="ARBA00023047"/>
    </source>
</evidence>
<dbReference type="EMBL" id="JAJLJH010000001">
    <property type="protein sequence ID" value="MCK9685875.1"/>
    <property type="molecule type" value="Genomic_DNA"/>
</dbReference>
<reference evidence="19" key="1">
    <citation type="submission" date="2021-11" db="EMBL/GenBank/DDBJ databases">
        <title>BS-T2-15 a new species belonging to the Comamonadaceae family isolated from the soil of a French oak forest.</title>
        <authorList>
            <person name="Mieszkin S."/>
            <person name="Alain K."/>
        </authorList>
    </citation>
    <scope>NUCLEOTIDE SEQUENCE</scope>
    <source>
        <strain evidence="19">BS-T2-15</strain>
    </source>
</reference>
<evidence type="ECO:0000256" key="2">
    <source>
        <dbReference type="ARBA" id="ARBA00009450"/>
    </source>
</evidence>
<evidence type="ECO:0000256" key="14">
    <source>
        <dbReference type="ARBA" id="ARBA00023288"/>
    </source>
</evidence>
<keyword evidence="7 15" id="KW-0732">Signal</keyword>
<comment type="subcellular location">
    <subcellularLocation>
        <location evidence="1">Cell outer membrane</location>
        <topology evidence="1">Multi-pass membrane protein</topology>
    </subcellularLocation>
</comment>
<dbReference type="PANTHER" id="PTHR33619">
    <property type="entry name" value="POLYSACCHARIDE EXPORT PROTEIN GFCE-RELATED"/>
    <property type="match status" value="1"/>
</dbReference>
<evidence type="ECO:0000256" key="1">
    <source>
        <dbReference type="ARBA" id="ARBA00004571"/>
    </source>
</evidence>
<dbReference type="InterPro" id="IPR019554">
    <property type="entry name" value="Soluble_ligand-bd"/>
</dbReference>
<evidence type="ECO:0000256" key="12">
    <source>
        <dbReference type="ARBA" id="ARBA00023139"/>
    </source>
</evidence>
<dbReference type="GO" id="GO:0009279">
    <property type="term" value="C:cell outer membrane"/>
    <property type="evidence" value="ECO:0007669"/>
    <property type="project" value="UniProtKB-SubCell"/>
</dbReference>
<keyword evidence="10" id="KW-0626">Porin</keyword>
<keyword evidence="12" id="KW-0564">Palmitate</keyword>
<proteinExistence type="inferred from homology"/>
<dbReference type="Pfam" id="PF22461">
    <property type="entry name" value="SLBB_2"/>
    <property type="match status" value="1"/>
</dbReference>
<keyword evidence="5" id="KW-0762">Sugar transport</keyword>
<sequence length="294" mass="31141">MPNVYSLSAARRFMQALALGLSAAMLVALPQADAQAAAKPAVAKPVAGPVDADQSRIGAGDTIRITVYQSPDLSMETRVNEGGAISYPLLGRVQLAGLTVTAAEQHIASELKRRDFVKDPQVIIVVTQVRANQVNVLGQVGKPGRYPLDLTGMRMTEVLSLAGGVIAGAGSDTIVLTGTRDGRPFRHEVDLPRLFAPGGAAEDTVVAPGDTVWVDRAPQIYLYGEIQHTGAMRLERGMTVMQAVAAGGGATPRGTLKGIKVTRRGPDGKMQTLEPSMEDTLRDGDVVYIRESLF</sequence>
<dbReference type="InterPro" id="IPR003715">
    <property type="entry name" value="Poly_export_N"/>
</dbReference>
<evidence type="ECO:0000256" key="9">
    <source>
        <dbReference type="ARBA" id="ARBA00023065"/>
    </source>
</evidence>
<keyword evidence="14" id="KW-0449">Lipoprotein</keyword>
<dbReference type="GO" id="GO:0006811">
    <property type="term" value="P:monoatomic ion transport"/>
    <property type="evidence" value="ECO:0007669"/>
    <property type="project" value="UniProtKB-KW"/>
</dbReference>
<comment type="similarity">
    <text evidence="2">Belongs to the BexD/CtrA/VexA family.</text>
</comment>
<dbReference type="InterPro" id="IPR049712">
    <property type="entry name" value="Poly_export"/>
</dbReference>
<dbReference type="Gene3D" id="3.30.1950.10">
    <property type="entry name" value="wza like domain"/>
    <property type="match status" value="1"/>
</dbReference>
<feature type="signal peptide" evidence="15">
    <location>
        <begin position="1"/>
        <end position="36"/>
    </location>
</feature>
<evidence type="ECO:0000256" key="4">
    <source>
        <dbReference type="ARBA" id="ARBA00022452"/>
    </source>
</evidence>
<evidence type="ECO:0000256" key="13">
    <source>
        <dbReference type="ARBA" id="ARBA00023237"/>
    </source>
</evidence>